<protein>
    <submittedName>
        <fullName evidence="2">DUF5123 domain-containing protein</fullName>
    </submittedName>
</protein>
<dbReference type="SUPFAM" id="SSF51126">
    <property type="entry name" value="Pectin lyase-like"/>
    <property type="match status" value="1"/>
</dbReference>
<dbReference type="EMBL" id="QJHL01000004">
    <property type="protein sequence ID" value="PXY44190.1"/>
    <property type="molecule type" value="Genomic_DNA"/>
</dbReference>
<dbReference type="CDD" id="cd00063">
    <property type="entry name" value="FN3"/>
    <property type="match status" value="1"/>
</dbReference>
<comment type="caution">
    <text evidence="2">The sequence shown here is derived from an EMBL/GenBank/DDBJ whole genome shotgun (WGS) entry which is preliminary data.</text>
</comment>
<dbReference type="Gene3D" id="2.60.40.10">
    <property type="entry name" value="Immunoglobulins"/>
    <property type="match status" value="1"/>
</dbReference>
<dbReference type="SUPFAM" id="SSF49265">
    <property type="entry name" value="Fibronectin type III"/>
    <property type="match status" value="1"/>
</dbReference>
<evidence type="ECO:0000313" key="3">
    <source>
        <dbReference type="Proteomes" id="UP000247681"/>
    </source>
</evidence>
<dbReference type="InterPro" id="IPR013783">
    <property type="entry name" value="Ig-like_fold"/>
</dbReference>
<dbReference type="InterPro" id="IPR011050">
    <property type="entry name" value="Pectin_lyase_fold/virulence"/>
</dbReference>
<gene>
    <name evidence="2" type="ORF">DMB68_17305</name>
</gene>
<dbReference type="InterPro" id="IPR003961">
    <property type="entry name" value="FN3_dom"/>
</dbReference>
<evidence type="ECO:0000259" key="1">
    <source>
        <dbReference type="PROSITE" id="PS50853"/>
    </source>
</evidence>
<dbReference type="PROSITE" id="PS50853">
    <property type="entry name" value="FN3"/>
    <property type="match status" value="1"/>
</dbReference>
<sequence length="533" mass="56636">MKKRNIFKGIIVASMAVILAGSCDSYTEDIITELNIDREFSPTGLKATVRNQTSVELVWNTKESVDHYVVQFSGDDPNFGTIFKELSVTADQLPVTVALEGETLYSIRVKAVSADELGESKWTVTTANTLSEQIFLPIQETDIAAKTAILRWTAGSSVTTIVLNPGNITHTITAEEKAAGIATITGLSPEASYQANLFNGTKKRGATTFTTGIDVGDGILVKNTEDLLVAIANADSGAKLFLEPGDYKSYDVDGVTLKTDIALAKSITISGIPGKARPVLHYKVTLNSGVSNLSLLNLELDGTGIESGSVVTVSVTAPTEFQDILISACNIHNYDKSLVSNSGSANTKVNSITVENSILTDVCTNTGSGDFIDFRFSFVKSIELKTSTFNRCATQRAFIREDAGAGSGTGTTLKTNVLIDSCTFYGVTNTIANSVYNIIAVRFVSNASTITNSIFAETIARFTNNAATATPTFGNNNYFNAVTLNTGPVTSAVRADTAGTALNPGFANAATGDFTISNQTLKDNKVGDPRWIK</sequence>
<dbReference type="RefSeq" id="WP_110347888.1">
    <property type="nucleotide sequence ID" value="NZ_QJHL01000004.1"/>
</dbReference>
<dbReference type="InterPro" id="IPR012334">
    <property type="entry name" value="Pectin_lyas_fold"/>
</dbReference>
<evidence type="ECO:0000313" key="2">
    <source>
        <dbReference type="EMBL" id="PXY44190.1"/>
    </source>
</evidence>
<organism evidence="2 3">
    <name type="scientific">Flavobacterium hydrophilum</name>
    <dbReference type="NCBI Taxonomy" id="2211445"/>
    <lineage>
        <taxon>Bacteria</taxon>
        <taxon>Pseudomonadati</taxon>
        <taxon>Bacteroidota</taxon>
        <taxon>Flavobacteriia</taxon>
        <taxon>Flavobacteriales</taxon>
        <taxon>Flavobacteriaceae</taxon>
        <taxon>Flavobacterium</taxon>
    </lineage>
</organism>
<reference evidence="2 3" key="1">
    <citation type="submission" date="2018-05" db="EMBL/GenBank/DDBJ databases">
        <title>Flavobacterium sp. strain IMCC34758, incomplete genome.</title>
        <authorList>
            <person name="Joung Y."/>
        </authorList>
    </citation>
    <scope>NUCLEOTIDE SEQUENCE [LARGE SCALE GENOMIC DNA]</scope>
    <source>
        <strain evidence="2 3">IMCC34758</strain>
    </source>
</reference>
<dbReference type="InterPro" id="IPR036116">
    <property type="entry name" value="FN3_sf"/>
</dbReference>
<dbReference type="AlphaFoldDB" id="A0A2V4C2S5"/>
<keyword evidence="3" id="KW-1185">Reference proteome</keyword>
<dbReference type="InterPro" id="IPR033427">
    <property type="entry name" value="DUF5123"/>
</dbReference>
<dbReference type="PROSITE" id="PS51257">
    <property type="entry name" value="PROKAR_LIPOPROTEIN"/>
    <property type="match status" value="1"/>
</dbReference>
<dbReference type="SMART" id="SM00060">
    <property type="entry name" value="FN3"/>
    <property type="match status" value="2"/>
</dbReference>
<dbReference type="Proteomes" id="UP000247681">
    <property type="component" value="Unassembled WGS sequence"/>
</dbReference>
<feature type="domain" description="Fibronectin type-III" evidence="1">
    <location>
        <begin position="41"/>
        <end position="133"/>
    </location>
</feature>
<dbReference type="Gene3D" id="2.160.20.10">
    <property type="entry name" value="Single-stranded right-handed beta-helix, Pectin lyase-like"/>
    <property type="match status" value="1"/>
</dbReference>
<name>A0A2V4C2S5_9FLAO</name>
<proteinExistence type="predicted"/>
<accession>A0A2V4C2S5</accession>
<dbReference type="Pfam" id="PF17161">
    <property type="entry name" value="DUF5123"/>
    <property type="match status" value="1"/>
</dbReference>
<dbReference type="OrthoDB" id="691503at2"/>